<dbReference type="Pfam" id="PF17863">
    <property type="entry name" value="AAA_lid_2"/>
    <property type="match status" value="1"/>
</dbReference>
<dbReference type="Gene3D" id="3.40.50.300">
    <property type="entry name" value="P-loop containing nucleotide triphosphate hydrolases"/>
    <property type="match status" value="1"/>
</dbReference>
<keyword evidence="4" id="KW-1185">Reference proteome</keyword>
<dbReference type="InterPro" id="IPR002035">
    <property type="entry name" value="VWF_A"/>
</dbReference>
<dbReference type="RefSeq" id="WP_150969385.1">
    <property type="nucleotide sequence ID" value="NZ_VZDO01000005.1"/>
</dbReference>
<proteinExistence type="predicted"/>
<accession>A0A7V7PQC4</accession>
<dbReference type="EMBL" id="VZDO01000005">
    <property type="protein sequence ID" value="KAB0680312.1"/>
    <property type="molecule type" value="Genomic_DNA"/>
</dbReference>
<evidence type="ECO:0000259" key="2">
    <source>
        <dbReference type="PROSITE" id="PS50234"/>
    </source>
</evidence>
<feature type="region of interest" description="Disordered" evidence="1">
    <location>
        <begin position="242"/>
        <end position="278"/>
    </location>
</feature>
<organism evidence="3 4">
    <name type="scientific">Plantimonas leprariae</name>
    <dbReference type="NCBI Taxonomy" id="2615207"/>
    <lineage>
        <taxon>Bacteria</taxon>
        <taxon>Pseudomonadati</taxon>
        <taxon>Pseudomonadota</taxon>
        <taxon>Alphaproteobacteria</taxon>
        <taxon>Hyphomicrobiales</taxon>
        <taxon>Aurantimonadaceae</taxon>
        <taxon>Plantimonas</taxon>
    </lineage>
</organism>
<dbReference type="PANTHER" id="PTHR43473">
    <property type="entry name" value="MAGNESIUM-CHELATASE SUBUNIT CHLD, CHLOROPLASTIC"/>
    <property type="match status" value="1"/>
</dbReference>
<dbReference type="Proteomes" id="UP000432089">
    <property type="component" value="Unassembled WGS sequence"/>
</dbReference>
<dbReference type="SUPFAM" id="SSF52540">
    <property type="entry name" value="P-loop containing nucleoside triphosphate hydrolases"/>
    <property type="match status" value="1"/>
</dbReference>
<dbReference type="Pfam" id="PF13519">
    <property type="entry name" value="VWA_2"/>
    <property type="match status" value="1"/>
</dbReference>
<evidence type="ECO:0000313" key="3">
    <source>
        <dbReference type="EMBL" id="KAB0680312.1"/>
    </source>
</evidence>
<dbReference type="Gene3D" id="3.40.50.410">
    <property type="entry name" value="von Willebrand factor, type A domain"/>
    <property type="match status" value="1"/>
</dbReference>
<feature type="region of interest" description="Disordered" evidence="1">
    <location>
        <begin position="308"/>
        <end position="332"/>
    </location>
</feature>
<name>A0A7V7PQC4_9HYPH</name>
<sequence length="571" mass="59661">MTSAWVDACLAAALVAVDGRGLGGIRVRSRAGPVRDRWLDELARCLGPEVPIRRVAGGIAAERLVGGLDLAATLGRGRPVAEPGLLEAVDGGCLVVAMAERLDRTAAGVIAAALDEKLVRFALIALDESAEDDERLVPVLADRLGLVVDLDALSWRETARTIVTPDIRAARSRLGAVEMGEDVVAALASAATALGLASLRAPLHLVRAARAVAALRGVTHVEAEDAVAALRLVLGVRLPDPAESAAEAEEPASHAPPEDGVAPRDPDREPAPATDGVAPDVVLDAVRTVLPRNVLLALQATSRERAKRGIAGKAGATEAHGRRGRALTPSARKPVPDARIDLLATLRQAAPWQLIRARTGMQEASPSKRLHVRKDDFRFVRARTKTGTTAIFAVDASGSAAVERLAEAKGAVEHLLAECYVRRDSVALIAFRGRRAETLLEPTRSLVRAKRCLAALPGGGGTPLADGILLASRVAAASVRKGQDAIVVFLTDGRGNVALDGTSAADKLAADLAGAALRFRQSGVRAILIDTARRAQPRTAELARNLGAEYLALPQGGARSLAQEVGARMKA</sequence>
<gene>
    <name evidence="3" type="ORF">F6X38_09045</name>
</gene>
<dbReference type="InterPro" id="IPR041628">
    <property type="entry name" value="ChlI/MoxR_AAA_lid"/>
</dbReference>
<dbReference type="SUPFAM" id="SSF53300">
    <property type="entry name" value="vWA-like"/>
    <property type="match status" value="1"/>
</dbReference>
<dbReference type="PROSITE" id="PS50234">
    <property type="entry name" value="VWFA"/>
    <property type="match status" value="1"/>
</dbReference>
<dbReference type="AlphaFoldDB" id="A0A7V7PQC4"/>
<dbReference type="SMART" id="SM00327">
    <property type="entry name" value="VWA"/>
    <property type="match status" value="1"/>
</dbReference>
<dbReference type="InterPro" id="IPR027417">
    <property type="entry name" value="P-loop_NTPase"/>
</dbReference>
<dbReference type="InterPro" id="IPR036465">
    <property type="entry name" value="vWFA_dom_sf"/>
</dbReference>
<reference evidence="3 4" key="1">
    <citation type="submission" date="2019-09" db="EMBL/GenBank/DDBJ databases">
        <title>YIM 132180 draft genome.</title>
        <authorList>
            <person name="Zhang K."/>
        </authorList>
    </citation>
    <scope>NUCLEOTIDE SEQUENCE [LARGE SCALE GENOMIC DNA]</scope>
    <source>
        <strain evidence="3 4">YIM 132180</strain>
    </source>
</reference>
<evidence type="ECO:0000313" key="4">
    <source>
        <dbReference type="Proteomes" id="UP000432089"/>
    </source>
</evidence>
<dbReference type="PANTHER" id="PTHR43473:SF2">
    <property type="entry name" value="MAGNESIUM-CHELATASE SUBUNIT CHLD, CHLOROPLASTIC"/>
    <property type="match status" value="1"/>
</dbReference>
<evidence type="ECO:0000256" key="1">
    <source>
        <dbReference type="SAM" id="MobiDB-lite"/>
    </source>
</evidence>
<dbReference type="NCBIfam" id="NF009943">
    <property type="entry name" value="PRK13406.1"/>
    <property type="match status" value="1"/>
</dbReference>
<dbReference type="Gene3D" id="1.10.8.80">
    <property type="entry name" value="Magnesium chelatase subunit I, C-Terminal domain"/>
    <property type="match status" value="1"/>
</dbReference>
<protein>
    <submittedName>
        <fullName evidence="3">Magnesium chelatase subunit D</fullName>
    </submittedName>
</protein>
<feature type="domain" description="VWFA" evidence="2">
    <location>
        <begin position="389"/>
        <end position="542"/>
    </location>
</feature>
<feature type="compositionally biased region" description="Basic and acidic residues" evidence="1">
    <location>
        <begin position="261"/>
        <end position="270"/>
    </location>
</feature>
<comment type="caution">
    <text evidence="3">The sequence shown here is derived from an EMBL/GenBank/DDBJ whole genome shotgun (WGS) entry which is preliminary data.</text>
</comment>